<gene>
    <name evidence="10" type="ORF">FQA47_020965</name>
</gene>
<protein>
    <submittedName>
        <fullName evidence="10">Unconventional myosin-Ie</fullName>
    </submittedName>
</protein>
<evidence type="ECO:0000256" key="7">
    <source>
        <dbReference type="SAM" id="MobiDB-lite"/>
    </source>
</evidence>
<comment type="caution">
    <text evidence="10">The sequence shown here is derived from an EMBL/GenBank/DDBJ whole genome shotgun (WGS) entry which is preliminary data.</text>
</comment>
<dbReference type="GO" id="GO:0005902">
    <property type="term" value="C:microvillus"/>
    <property type="evidence" value="ECO:0007669"/>
    <property type="project" value="TreeGrafter"/>
</dbReference>
<sequence>MKCTPHYIRCIKPNETKRPRDWEENRVRHQVEYLGLRENIRVRRAGYAYRRAFNKFLQRSGVLLGQNQQHVLLPENRDVCFFRYAILTKETWPHWRGEERRGVLHLLSSVNMDQDQFQLGKTKVFIKAPESLFLLEEMRERKYNGYARVIQKAWRKHIAVRKYVKMREEASDVLLNKKERRRNSINRNFVGDYIGTENHPEIRQFVGRRERIDFADVVVKFNRRFKTVKQDLILTPKFLYLIGREKVKQGPDKGQICEVLKRKIELHKVQSVSMSTLQDDFFIIHEEEYDSVLQSVFKTEFLSLLVKRFQEKTDRKLPLKFNNLLEFKVKKGGWGPFGSSGSRQIQFQSGQGDDAVLKPSGKVLQVFIGPGLPKNSRPTRKDNRKSRYLRSQAPPTSQTGSGTCEECFSFWVSVEQF</sequence>
<dbReference type="AlphaFoldDB" id="A0A834CSP8"/>
<dbReference type="GO" id="GO:0007015">
    <property type="term" value="P:actin filament organization"/>
    <property type="evidence" value="ECO:0007669"/>
    <property type="project" value="TreeGrafter"/>
</dbReference>
<dbReference type="InterPro" id="IPR001609">
    <property type="entry name" value="Myosin_head_motor_dom-like"/>
</dbReference>
<keyword evidence="1" id="KW-0547">Nucleotide-binding</keyword>
<dbReference type="Gene3D" id="3.40.850.10">
    <property type="entry name" value="Kinesin motor domain"/>
    <property type="match status" value="1"/>
</dbReference>
<dbReference type="GO" id="GO:0006897">
    <property type="term" value="P:endocytosis"/>
    <property type="evidence" value="ECO:0007669"/>
    <property type="project" value="TreeGrafter"/>
</dbReference>
<feature type="domain" description="Myosin motor" evidence="8">
    <location>
        <begin position="1"/>
        <end position="140"/>
    </location>
</feature>
<evidence type="ECO:0000259" key="9">
    <source>
        <dbReference type="PROSITE" id="PS51757"/>
    </source>
</evidence>
<proteinExistence type="inferred from homology"/>
<evidence type="ECO:0000256" key="4">
    <source>
        <dbReference type="ARBA" id="ARBA00023175"/>
    </source>
</evidence>
<dbReference type="InterPro" id="IPR010926">
    <property type="entry name" value="Myosin_TH1"/>
</dbReference>
<name>A0A834CSP8_ORYME</name>
<dbReference type="GO" id="GO:0016459">
    <property type="term" value="C:myosin complex"/>
    <property type="evidence" value="ECO:0007669"/>
    <property type="project" value="UniProtKB-KW"/>
</dbReference>
<keyword evidence="4" id="KW-0505">Motor protein</keyword>
<organism evidence="10 11">
    <name type="scientific">Oryzias melastigma</name>
    <name type="common">Marine medaka</name>
    <dbReference type="NCBI Taxonomy" id="30732"/>
    <lineage>
        <taxon>Eukaryota</taxon>
        <taxon>Metazoa</taxon>
        <taxon>Chordata</taxon>
        <taxon>Craniata</taxon>
        <taxon>Vertebrata</taxon>
        <taxon>Euteleostomi</taxon>
        <taxon>Actinopterygii</taxon>
        <taxon>Neopterygii</taxon>
        <taxon>Teleostei</taxon>
        <taxon>Neoteleostei</taxon>
        <taxon>Acanthomorphata</taxon>
        <taxon>Ovalentaria</taxon>
        <taxon>Atherinomorphae</taxon>
        <taxon>Beloniformes</taxon>
        <taxon>Adrianichthyidae</taxon>
        <taxon>Oryziinae</taxon>
        <taxon>Oryzias</taxon>
    </lineage>
</organism>
<dbReference type="InterPro" id="IPR036961">
    <property type="entry name" value="Kinesin_motor_dom_sf"/>
</dbReference>
<dbReference type="Pfam" id="PF00063">
    <property type="entry name" value="Myosin_head"/>
    <property type="match status" value="1"/>
</dbReference>
<evidence type="ECO:0000259" key="8">
    <source>
        <dbReference type="PROSITE" id="PS51456"/>
    </source>
</evidence>
<feature type="compositionally biased region" description="Polar residues" evidence="7">
    <location>
        <begin position="393"/>
        <end position="402"/>
    </location>
</feature>
<reference evidence="10" key="1">
    <citation type="journal article" name="BMC Genomics">
        <title>Long-read sequencing and de novo genome assembly of marine medaka (Oryzias melastigma).</title>
        <authorList>
            <person name="Liang P."/>
            <person name="Saqib H.S.A."/>
            <person name="Ni X."/>
            <person name="Shen Y."/>
        </authorList>
    </citation>
    <scope>NUCLEOTIDE SEQUENCE</scope>
    <source>
        <strain evidence="10">Bigg-433</strain>
    </source>
</reference>
<dbReference type="PANTHER" id="PTHR13140:SF865">
    <property type="entry name" value="MYOSIN IEB"/>
    <property type="match status" value="1"/>
</dbReference>
<dbReference type="GO" id="GO:0005737">
    <property type="term" value="C:cytoplasm"/>
    <property type="evidence" value="ECO:0007669"/>
    <property type="project" value="TreeGrafter"/>
</dbReference>
<dbReference type="FunFam" id="1.20.5.4820:FF:000004">
    <property type="entry name" value="Myosin IE"/>
    <property type="match status" value="1"/>
</dbReference>
<feature type="domain" description="TH1" evidence="9">
    <location>
        <begin position="178"/>
        <end position="371"/>
    </location>
</feature>
<feature type="region of interest" description="Disordered" evidence="7">
    <location>
        <begin position="369"/>
        <end position="402"/>
    </location>
</feature>
<evidence type="ECO:0000256" key="2">
    <source>
        <dbReference type="ARBA" id="ARBA00022840"/>
    </source>
</evidence>
<evidence type="ECO:0000256" key="1">
    <source>
        <dbReference type="ARBA" id="ARBA00022741"/>
    </source>
</evidence>
<accession>A0A834CSP8</accession>
<comment type="caution">
    <text evidence="6">Lacks conserved residue(s) required for the propagation of feature annotation.</text>
</comment>
<dbReference type="EMBL" id="WKFB01000202">
    <property type="protein sequence ID" value="KAF6731910.1"/>
    <property type="molecule type" value="Genomic_DNA"/>
</dbReference>
<evidence type="ECO:0000256" key="6">
    <source>
        <dbReference type="PROSITE-ProRule" id="PRU00782"/>
    </source>
</evidence>
<dbReference type="PROSITE" id="PS51757">
    <property type="entry name" value="TH1"/>
    <property type="match status" value="1"/>
</dbReference>
<dbReference type="PROSITE" id="PS51456">
    <property type="entry name" value="MYOSIN_MOTOR"/>
    <property type="match status" value="1"/>
</dbReference>
<evidence type="ECO:0000256" key="5">
    <source>
        <dbReference type="ARBA" id="ARBA00023203"/>
    </source>
</evidence>
<dbReference type="GO" id="GO:0000146">
    <property type="term" value="F:microfilament motor activity"/>
    <property type="evidence" value="ECO:0007669"/>
    <property type="project" value="TreeGrafter"/>
</dbReference>
<evidence type="ECO:0000256" key="3">
    <source>
        <dbReference type="ARBA" id="ARBA00023123"/>
    </source>
</evidence>
<dbReference type="GO" id="GO:0005524">
    <property type="term" value="F:ATP binding"/>
    <property type="evidence" value="ECO:0007669"/>
    <property type="project" value="UniProtKB-KW"/>
</dbReference>
<dbReference type="GO" id="GO:0005886">
    <property type="term" value="C:plasma membrane"/>
    <property type="evidence" value="ECO:0007669"/>
    <property type="project" value="TreeGrafter"/>
</dbReference>
<keyword evidence="2" id="KW-0067">ATP-binding</keyword>
<comment type="similarity">
    <text evidence="6">Belongs to the TRAFAC class myosin-kinesin ATPase superfamily. Myosin family.</text>
</comment>
<dbReference type="SUPFAM" id="SSF52540">
    <property type="entry name" value="P-loop containing nucleoside triphosphate hydrolases"/>
    <property type="match status" value="1"/>
</dbReference>
<evidence type="ECO:0000313" key="11">
    <source>
        <dbReference type="Proteomes" id="UP000646548"/>
    </source>
</evidence>
<dbReference type="PANTHER" id="PTHR13140">
    <property type="entry name" value="MYOSIN"/>
    <property type="match status" value="1"/>
</dbReference>
<dbReference type="InterPro" id="IPR027417">
    <property type="entry name" value="P-loop_NTPase"/>
</dbReference>
<dbReference type="GO" id="GO:0051015">
    <property type="term" value="F:actin filament binding"/>
    <property type="evidence" value="ECO:0007669"/>
    <property type="project" value="TreeGrafter"/>
</dbReference>
<evidence type="ECO:0000313" key="10">
    <source>
        <dbReference type="EMBL" id="KAF6731910.1"/>
    </source>
</evidence>
<dbReference type="Proteomes" id="UP000646548">
    <property type="component" value="Unassembled WGS sequence"/>
</dbReference>
<dbReference type="Gene3D" id="1.20.5.4820">
    <property type="match status" value="1"/>
</dbReference>
<keyword evidence="3 6" id="KW-0518">Myosin</keyword>
<dbReference type="Pfam" id="PF06017">
    <property type="entry name" value="Myosin_TH1"/>
    <property type="match status" value="1"/>
</dbReference>
<keyword evidence="5 6" id="KW-0009">Actin-binding</keyword>